<protein>
    <submittedName>
        <fullName evidence="3">DNA-processing protein DprA</fullName>
    </submittedName>
</protein>
<feature type="domain" description="Smf/DprA SLOG" evidence="2">
    <location>
        <begin position="108"/>
        <end position="247"/>
    </location>
</feature>
<proteinExistence type="inferred from homology"/>
<dbReference type="SUPFAM" id="SSF102405">
    <property type="entry name" value="MCP/YpsA-like"/>
    <property type="match status" value="1"/>
</dbReference>
<dbReference type="InterPro" id="IPR003488">
    <property type="entry name" value="DprA"/>
</dbReference>
<dbReference type="Pfam" id="PF02481">
    <property type="entry name" value="DNA_processg_A"/>
    <property type="match status" value="1"/>
</dbReference>
<dbReference type="Gene3D" id="3.40.50.450">
    <property type="match status" value="1"/>
</dbReference>
<gene>
    <name evidence="3" type="ORF">T9R20_08425</name>
</gene>
<evidence type="ECO:0000256" key="1">
    <source>
        <dbReference type="ARBA" id="ARBA00006525"/>
    </source>
</evidence>
<comment type="similarity">
    <text evidence="1">Belongs to the DprA/Smf family.</text>
</comment>
<keyword evidence="4" id="KW-1185">Reference proteome</keyword>
<dbReference type="Proteomes" id="UP001324533">
    <property type="component" value="Chromosome"/>
</dbReference>
<evidence type="ECO:0000313" key="3">
    <source>
        <dbReference type="EMBL" id="WQB71954.1"/>
    </source>
</evidence>
<evidence type="ECO:0000259" key="2">
    <source>
        <dbReference type="Pfam" id="PF02481"/>
    </source>
</evidence>
<sequence length="251" mass="25421">MRAIPVSSAVARAELHGVRCADLSDGDAVQTWARVAWSLLTEPGDGAAGCLIEEVGAAPALEIAVGGYPAPAPLAADVDRGRQRWMPRWRPDGVAEACAAAARAEVQLILPGDASWPTALDDLGPHRPVCLWVRGDAALLRPAAGAVALVGARAATSYGEHVAADLAAELAGAGVSVVSGAAYGIDGAVHRAALAVGGLTLAFLAGGADRAYPAGHTALIDRIAASGAVISETPCGAAPTKFRFLQRFVKL</sequence>
<evidence type="ECO:0000313" key="4">
    <source>
        <dbReference type="Proteomes" id="UP001324533"/>
    </source>
</evidence>
<name>A0ABZ0VET9_9MICO</name>
<dbReference type="EMBL" id="CP139779">
    <property type="protein sequence ID" value="WQB71954.1"/>
    <property type="molecule type" value="Genomic_DNA"/>
</dbReference>
<reference evidence="3 4" key="1">
    <citation type="submission" date="2023-06" db="EMBL/GenBank/DDBJ databases">
        <title>Rock-solubilizing bacteria, Microbacterium invictum, promotes re-establishment of vegetation in rocky wasteland by accelerating rock bio-weathering and reshaping soil bacterial community.</title>
        <authorList>
            <person name="Liu C."/>
        </authorList>
    </citation>
    <scope>NUCLEOTIDE SEQUENCE [LARGE SCALE GENOMIC DNA]</scope>
    <source>
        <strain evidence="3 4">X-18</strain>
    </source>
</reference>
<dbReference type="InterPro" id="IPR057666">
    <property type="entry name" value="DrpA_SLOG"/>
</dbReference>
<organism evidence="3 4">
    <name type="scientific">Microbacterium invictum</name>
    <dbReference type="NCBI Taxonomy" id="515415"/>
    <lineage>
        <taxon>Bacteria</taxon>
        <taxon>Bacillati</taxon>
        <taxon>Actinomycetota</taxon>
        <taxon>Actinomycetes</taxon>
        <taxon>Micrococcales</taxon>
        <taxon>Microbacteriaceae</taxon>
        <taxon>Microbacterium</taxon>
    </lineage>
</organism>
<accession>A0ABZ0VET9</accession>
<dbReference type="PANTHER" id="PTHR43022">
    <property type="entry name" value="PROTEIN SMF"/>
    <property type="match status" value="1"/>
</dbReference>
<dbReference type="RefSeq" id="WP_322412065.1">
    <property type="nucleotide sequence ID" value="NZ_CP139779.1"/>
</dbReference>
<dbReference type="PANTHER" id="PTHR43022:SF1">
    <property type="entry name" value="PROTEIN SMF"/>
    <property type="match status" value="1"/>
</dbReference>